<evidence type="ECO:0000256" key="4">
    <source>
        <dbReference type="ARBA" id="ARBA00023098"/>
    </source>
</evidence>
<dbReference type="InterPro" id="IPR035892">
    <property type="entry name" value="C2_domain_sf"/>
</dbReference>
<dbReference type="SMART" id="SM00149">
    <property type="entry name" value="PLCYc"/>
    <property type="match status" value="1"/>
</dbReference>
<dbReference type="SUPFAM" id="SSF49562">
    <property type="entry name" value="C2 domain (Calcium/lipid-binding domain, CaLB)"/>
    <property type="match status" value="1"/>
</dbReference>
<dbReference type="InterPro" id="IPR000008">
    <property type="entry name" value="C2_dom"/>
</dbReference>
<dbReference type="CDD" id="cd00275">
    <property type="entry name" value="C2_PLC_like"/>
    <property type="match status" value="1"/>
</dbReference>
<feature type="domain" description="PI-PLC Y-box" evidence="11">
    <location>
        <begin position="89"/>
        <end position="239"/>
    </location>
</feature>
<dbReference type="Pfam" id="PF00387">
    <property type="entry name" value="PI-PLC-Y"/>
    <property type="match status" value="1"/>
</dbReference>
<feature type="compositionally biased region" description="Polar residues" evidence="9">
    <location>
        <begin position="1"/>
        <end position="11"/>
    </location>
</feature>
<dbReference type="GO" id="GO:0046488">
    <property type="term" value="P:phosphatidylinositol metabolic process"/>
    <property type="evidence" value="ECO:0007669"/>
    <property type="project" value="TreeGrafter"/>
</dbReference>
<dbReference type="GO" id="GO:0048015">
    <property type="term" value="P:phosphatidylinositol-mediated signaling"/>
    <property type="evidence" value="ECO:0007669"/>
    <property type="project" value="TreeGrafter"/>
</dbReference>
<dbReference type="PROSITE" id="PS50004">
    <property type="entry name" value="C2"/>
    <property type="match status" value="1"/>
</dbReference>
<reference evidence="12 13" key="1">
    <citation type="submission" date="2018-03" db="EMBL/GenBank/DDBJ databases">
        <title>Draft genome sequence of Rohu Carp (Labeo rohita).</title>
        <authorList>
            <person name="Das P."/>
            <person name="Kushwaha B."/>
            <person name="Joshi C.G."/>
            <person name="Kumar D."/>
            <person name="Nagpure N.S."/>
            <person name="Sahoo L."/>
            <person name="Das S.P."/>
            <person name="Bit A."/>
            <person name="Patnaik S."/>
            <person name="Meher P.K."/>
            <person name="Jayasankar P."/>
            <person name="Koringa P.G."/>
            <person name="Patel N.V."/>
            <person name="Hinsu A.T."/>
            <person name="Kumar R."/>
            <person name="Pandey M."/>
            <person name="Agarwal S."/>
            <person name="Srivastava S."/>
            <person name="Singh M."/>
            <person name="Iquebal M.A."/>
            <person name="Jaiswal S."/>
            <person name="Angadi U.B."/>
            <person name="Kumar N."/>
            <person name="Raza M."/>
            <person name="Shah T.M."/>
            <person name="Rai A."/>
            <person name="Jena J.K."/>
        </authorList>
    </citation>
    <scope>NUCLEOTIDE SEQUENCE [LARGE SCALE GENOMIC DNA]</scope>
    <source>
        <strain evidence="12">DASCIFA01</strain>
        <tissue evidence="12">Testis</tissue>
    </source>
</reference>
<keyword evidence="5" id="KW-0807">Transducer</keyword>
<comment type="caution">
    <text evidence="12">The sequence shown here is derived from an EMBL/GenBank/DDBJ whole genome shotgun (WGS) entry which is preliminary data.</text>
</comment>
<evidence type="ECO:0000259" key="10">
    <source>
        <dbReference type="PROSITE" id="PS50004"/>
    </source>
</evidence>
<keyword evidence="2 8" id="KW-0378">Hydrolase</keyword>
<dbReference type="PANTHER" id="PTHR10336:SF36">
    <property type="entry name" value="1-PHOSPHATIDYLINOSITOL 4,5-BISPHOSPHATE PHOSPHODIESTERASE BETA-4"/>
    <property type="match status" value="1"/>
</dbReference>
<evidence type="ECO:0000256" key="9">
    <source>
        <dbReference type="SAM" id="MobiDB-lite"/>
    </source>
</evidence>
<evidence type="ECO:0000256" key="6">
    <source>
        <dbReference type="ARBA" id="ARBA00023674"/>
    </source>
</evidence>
<keyword evidence="13" id="KW-1185">Reference proteome</keyword>
<dbReference type="EC" id="3.1.4.11" evidence="1 8"/>
<dbReference type="GO" id="GO:0051209">
    <property type="term" value="P:release of sequestered calcium ion into cytosol"/>
    <property type="evidence" value="ECO:0007669"/>
    <property type="project" value="TreeGrafter"/>
</dbReference>
<comment type="catalytic activity">
    <reaction evidence="6">
        <text>a 1,2-diacyl-sn-glycero-3-phospho-(1D-myo-inositol-4,5-bisphosphate) + H2O = 1D-myo-inositol 1,4,5-trisphosphate + a 1,2-diacyl-sn-glycerol + H(+)</text>
        <dbReference type="Rhea" id="RHEA:33179"/>
        <dbReference type="ChEBI" id="CHEBI:15377"/>
        <dbReference type="ChEBI" id="CHEBI:15378"/>
        <dbReference type="ChEBI" id="CHEBI:17815"/>
        <dbReference type="ChEBI" id="CHEBI:58456"/>
        <dbReference type="ChEBI" id="CHEBI:203600"/>
        <dbReference type="EC" id="3.1.4.11"/>
    </reaction>
    <physiologicalReaction direction="left-to-right" evidence="6">
        <dbReference type="Rhea" id="RHEA:33180"/>
    </physiologicalReaction>
</comment>
<evidence type="ECO:0000256" key="3">
    <source>
        <dbReference type="ARBA" id="ARBA00022963"/>
    </source>
</evidence>
<dbReference type="EMBL" id="QBIY01013103">
    <property type="protein sequence ID" value="RXN11861.1"/>
    <property type="molecule type" value="Genomic_DNA"/>
</dbReference>
<evidence type="ECO:0000256" key="8">
    <source>
        <dbReference type="RuleBase" id="RU361133"/>
    </source>
</evidence>
<feature type="domain" description="C2" evidence="10">
    <location>
        <begin position="240"/>
        <end position="365"/>
    </location>
</feature>
<dbReference type="InterPro" id="IPR017946">
    <property type="entry name" value="PLC-like_Pdiesterase_TIM-brl"/>
</dbReference>
<dbReference type="Pfam" id="PF08703">
    <property type="entry name" value="PLC-beta_C"/>
    <property type="match status" value="1"/>
</dbReference>
<evidence type="ECO:0000256" key="2">
    <source>
        <dbReference type="ARBA" id="ARBA00022801"/>
    </source>
</evidence>
<dbReference type="PANTHER" id="PTHR10336">
    <property type="entry name" value="PHOSPHOINOSITIDE-SPECIFIC PHOSPHOLIPASE C FAMILY PROTEIN"/>
    <property type="match status" value="1"/>
</dbReference>
<protein>
    <recommendedName>
        <fullName evidence="1 8">Phosphoinositide phospholipase C</fullName>
        <ecNumber evidence="1 8">3.1.4.11</ecNumber>
    </recommendedName>
</protein>
<gene>
    <name evidence="12" type="ORF">ROHU_010385</name>
</gene>
<dbReference type="InterPro" id="IPR042531">
    <property type="entry name" value="PLC-beta_C_sf"/>
</dbReference>
<evidence type="ECO:0000313" key="13">
    <source>
        <dbReference type="Proteomes" id="UP000290572"/>
    </source>
</evidence>
<evidence type="ECO:0000259" key="11">
    <source>
        <dbReference type="PROSITE" id="PS50008"/>
    </source>
</evidence>
<dbReference type="PROSITE" id="PS50008">
    <property type="entry name" value="PIPLC_Y_DOMAIN"/>
    <property type="match status" value="1"/>
</dbReference>
<dbReference type="FunFam" id="2.60.40.150:FF:000008">
    <property type="entry name" value="1-phosphatidylinositol 4,5-bisphosphate phosphodiesterase"/>
    <property type="match status" value="1"/>
</dbReference>
<keyword evidence="3 8" id="KW-0442">Lipid degradation</keyword>
<proteinExistence type="predicted"/>
<keyword evidence="4 8" id="KW-0443">Lipid metabolism</keyword>
<dbReference type="STRING" id="84645.A0A498LUJ8"/>
<dbReference type="GO" id="GO:0016042">
    <property type="term" value="P:lipid catabolic process"/>
    <property type="evidence" value="ECO:0007669"/>
    <property type="project" value="UniProtKB-KW"/>
</dbReference>
<accession>A0A498LUJ8</accession>
<dbReference type="InterPro" id="IPR001711">
    <property type="entry name" value="PLipase_C_Pinositol-sp_Y"/>
</dbReference>
<comment type="catalytic activity">
    <reaction evidence="7">
        <text>a 1,2-diacyl-sn-glycero-3-phospho-(1D-myo-inositol) + H2O = 1D-myo-inositol 1-phosphate + a 1,2-diacyl-sn-glycerol + H(+)</text>
        <dbReference type="Rhea" id="RHEA:43484"/>
        <dbReference type="ChEBI" id="CHEBI:15377"/>
        <dbReference type="ChEBI" id="CHEBI:15378"/>
        <dbReference type="ChEBI" id="CHEBI:17815"/>
        <dbReference type="ChEBI" id="CHEBI:57880"/>
        <dbReference type="ChEBI" id="CHEBI:58433"/>
    </reaction>
    <physiologicalReaction direction="left-to-right" evidence="7">
        <dbReference type="Rhea" id="RHEA:43485"/>
    </physiologicalReaction>
</comment>
<dbReference type="Pfam" id="PF00168">
    <property type="entry name" value="C2"/>
    <property type="match status" value="1"/>
</dbReference>
<organism evidence="12 13">
    <name type="scientific">Labeo rohita</name>
    <name type="common">Indian major carp</name>
    <name type="synonym">Cyprinus rohita</name>
    <dbReference type="NCBI Taxonomy" id="84645"/>
    <lineage>
        <taxon>Eukaryota</taxon>
        <taxon>Metazoa</taxon>
        <taxon>Chordata</taxon>
        <taxon>Craniata</taxon>
        <taxon>Vertebrata</taxon>
        <taxon>Euteleostomi</taxon>
        <taxon>Actinopterygii</taxon>
        <taxon>Neopterygii</taxon>
        <taxon>Teleostei</taxon>
        <taxon>Ostariophysi</taxon>
        <taxon>Cypriniformes</taxon>
        <taxon>Cyprinidae</taxon>
        <taxon>Labeoninae</taxon>
        <taxon>Labeonini</taxon>
        <taxon>Labeo</taxon>
    </lineage>
</organism>
<feature type="region of interest" description="Disordered" evidence="9">
    <location>
        <begin position="1"/>
        <end position="65"/>
    </location>
</feature>
<dbReference type="Gene3D" id="1.20.1230.10">
    <property type="entry name" value="Phospholipase C beta, distal C-terminal domain"/>
    <property type="match status" value="1"/>
</dbReference>
<evidence type="ECO:0000256" key="1">
    <source>
        <dbReference type="ARBA" id="ARBA00012368"/>
    </source>
</evidence>
<dbReference type="PRINTS" id="PR00390">
    <property type="entry name" value="PHPHLIPASEC"/>
</dbReference>
<dbReference type="GO" id="GO:0004435">
    <property type="term" value="F:phosphatidylinositol-4,5-bisphosphate phospholipase C activity"/>
    <property type="evidence" value="ECO:0007669"/>
    <property type="project" value="UniProtKB-EC"/>
</dbReference>
<evidence type="ECO:0000313" key="12">
    <source>
        <dbReference type="EMBL" id="RXN11861.1"/>
    </source>
</evidence>
<evidence type="ECO:0000256" key="7">
    <source>
        <dbReference type="ARBA" id="ARBA00023726"/>
    </source>
</evidence>
<evidence type="ECO:0000256" key="5">
    <source>
        <dbReference type="ARBA" id="ARBA00023224"/>
    </source>
</evidence>
<dbReference type="InterPro" id="IPR014815">
    <property type="entry name" value="PLC-beta_C"/>
</dbReference>
<dbReference type="SUPFAM" id="SSF51695">
    <property type="entry name" value="PLC-like phosphodiesterases"/>
    <property type="match status" value="1"/>
</dbReference>
<dbReference type="SUPFAM" id="SSF69989">
    <property type="entry name" value="C-terminal domain of PLC-beta"/>
    <property type="match status" value="1"/>
</dbReference>
<dbReference type="InterPro" id="IPR001192">
    <property type="entry name" value="PI-PLC_fam"/>
</dbReference>
<dbReference type="Proteomes" id="UP000290572">
    <property type="component" value="Unassembled WGS sequence"/>
</dbReference>
<dbReference type="GO" id="GO:0120548">
    <property type="term" value="F:phosphatidylinositol phospholipase C activity"/>
    <property type="evidence" value="ECO:0007669"/>
    <property type="project" value="RHEA"/>
</dbReference>
<name>A0A498LUJ8_LABRO</name>
<dbReference type="Gene3D" id="3.20.20.190">
    <property type="entry name" value="Phosphatidylinositol (PI) phosphodiesterase"/>
    <property type="match status" value="1"/>
</dbReference>
<dbReference type="GO" id="GO:0005509">
    <property type="term" value="F:calcium ion binding"/>
    <property type="evidence" value="ECO:0007669"/>
    <property type="project" value="InterPro"/>
</dbReference>
<dbReference type="SMART" id="SM00239">
    <property type="entry name" value="C2"/>
    <property type="match status" value="1"/>
</dbReference>
<dbReference type="AlphaFoldDB" id="A0A498LUJ8"/>
<dbReference type="Gene3D" id="2.60.40.150">
    <property type="entry name" value="C2 domain"/>
    <property type="match status" value="1"/>
</dbReference>
<sequence length="593" mass="67060">MKTSNTLSLSEDPSDPDAQDSSLRKKIPDDDVTEISEATEITDATDVSEASDLENKKKGVETAEDADAEQQLIASYKYEGATTNIHPYLSAMVNYAQPVKFQGFEVAEERNIHHNMSSFNESVGLGYLKTNAIEFVKYPLTSAHNYPSALKRSGDTVLNDAEITSLPQTRSYNKRQMSRIYPKGGRVDSSNYMPQIFWNAGCQMVSLNFQTPDLGMQLNQGKFEYNGACGYLLKPDFMRRADRMFDPFSETPVDGVIAATCSVFSGQFLSDKKIGTYVEVDMYGLPTDTIRKEFRTRMVMNNGLNPYYNEEPFVFRKVILPDLAVLRIAVYDDNNKLIGQRILPLDGLQAGYRHISLRNEGNKPLSLPTVFCNIVLKTYVPDGFGAIVDALSDPKKFLTIAEKRADQMRALGIETSDIADVPNENCKSDKKGKVSQVKTNVTPQSSSETFIKLMKKQQKELNTLKKRHAKEHNAMQKSHCTQVDKMVAQHDKEKFTLEKLLEKAIKKRGENNCSDLKKETAIKVETLTTDHKEKVKDMVAQHTKEWSEMINCHSTEEQEMKDAHVTQQCELLRKLLASVQEQQTLQLKLIHER</sequence>